<evidence type="ECO:0000256" key="3">
    <source>
        <dbReference type="ARBA" id="ARBA00022692"/>
    </source>
</evidence>
<feature type="transmembrane region" description="Helical" evidence="6">
    <location>
        <begin position="104"/>
        <end position="124"/>
    </location>
</feature>
<evidence type="ECO:0000256" key="5">
    <source>
        <dbReference type="ARBA" id="ARBA00023136"/>
    </source>
</evidence>
<dbReference type="InterPro" id="IPR050495">
    <property type="entry name" value="ATG22/LtaA_families"/>
</dbReference>
<organism evidence="7 8">
    <name type="scientific">Laceyella putida</name>
    <dbReference type="NCBI Taxonomy" id="110101"/>
    <lineage>
        <taxon>Bacteria</taxon>
        <taxon>Bacillati</taxon>
        <taxon>Bacillota</taxon>
        <taxon>Bacilli</taxon>
        <taxon>Bacillales</taxon>
        <taxon>Thermoactinomycetaceae</taxon>
        <taxon>Laceyella</taxon>
    </lineage>
</organism>
<dbReference type="PANTHER" id="PTHR23519">
    <property type="entry name" value="AUTOPHAGY-RELATED PROTEIN 22"/>
    <property type="match status" value="1"/>
</dbReference>
<evidence type="ECO:0000256" key="1">
    <source>
        <dbReference type="ARBA" id="ARBA00004127"/>
    </source>
</evidence>
<dbReference type="SUPFAM" id="SSF103473">
    <property type="entry name" value="MFS general substrate transporter"/>
    <property type="match status" value="1"/>
</dbReference>
<dbReference type="Pfam" id="PF11700">
    <property type="entry name" value="ATG22"/>
    <property type="match status" value="1"/>
</dbReference>
<feature type="transmembrane region" description="Helical" evidence="6">
    <location>
        <begin position="52"/>
        <end position="73"/>
    </location>
</feature>
<feature type="transmembrane region" description="Helical" evidence="6">
    <location>
        <begin position="80"/>
        <end position="98"/>
    </location>
</feature>
<evidence type="ECO:0000313" key="7">
    <source>
        <dbReference type="EMBL" id="MFC7442715.1"/>
    </source>
</evidence>
<keyword evidence="5 6" id="KW-0472">Membrane</keyword>
<feature type="transmembrane region" description="Helical" evidence="6">
    <location>
        <begin position="12"/>
        <end position="32"/>
    </location>
</feature>
<dbReference type="InterPro" id="IPR024671">
    <property type="entry name" value="Atg22-like"/>
</dbReference>
<accession>A0ABW2RP16</accession>
<keyword evidence="3 6" id="KW-0812">Transmembrane</keyword>
<dbReference type="InterPro" id="IPR036259">
    <property type="entry name" value="MFS_trans_sf"/>
</dbReference>
<sequence>MNRQVIRSWAMYDWANSAFATTIMAAVMPIFFSDVAGKGLDPTTSTAYWGYTQSLSLIMIVFLSPLLGAIADVTNKKKGFLRFFTLLGTTSSLLMVTIGEGDWLWASLLVFLGTLAFSGANIFYGRFSDRDRPRREKRSGFFPRLCLWIYRRRHPVDH</sequence>
<evidence type="ECO:0000256" key="4">
    <source>
        <dbReference type="ARBA" id="ARBA00022989"/>
    </source>
</evidence>
<proteinExistence type="predicted"/>
<evidence type="ECO:0000313" key="8">
    <source>
        <dbReference type="Proteomes" id="UP001596500"/>
    </source>
</evidence>
<dbReference type="RefSeq" id="WP_379866765.1">
    <property type="nucleotide sequence ID" value="NZ_JBHTBW010000058.1"/>
</dbReference>
<keyword evidence="8" id="KW-1185">Reference proteome</keyword>
<dbReference type="EMBL" id="JBHTBW010000058">
    <property type="protein sequence ID" value="MFC7442715.1"/>
    <property type="molecule type" value="Genomic_DNA"/>
</dbReference>
<keyword evidence="2" id="KW-0813">Transport</keyword>
<dbReference type="Proteomes" id="UP001596500">
    <property type="component" value="Unassembled WGS sequence"/>
</dbReference>
<dbReference type="Gene3D" id="1.20.1250.20">
    <property type="entry name" value="MFS general substrate transporter like domains"/>
    <property type="match status" value="1"/>
</dbReference>
<reference evidence="8" key="1">
    <citation type="journal article" date="2019" name="Int. J. Syst. Evol. Microbiol.">
        <title>The Global Catalogue of Microorganisms (GCM) 10K type strain sequencing project: providing services to taxonomists for standard genome sequencing and annotation.</title>
        <authorList>
            <consortium name="The Broad Institute Genomics Platform"/>
            <consortium name="The Broad Institute Genome Sequencing Center for Infectious Disease"/>
            <person name="Wu L."/>
            <person name="Ma J."/>
        </authorList>
    </citation>
    <scope>NUCLEOTIDE SEQUENCE [LARGE SCALE GENOMIC DNA]</scope>
    <source>
        <strain evidence="8">CGMCC 1.12942</strain>
    </source>
</reference>
<gene>
    <name evidence="7" type="ORF">ACFQNG_16700</name>
</gene>
<comment type="caution">
    <text evidence="7">The sequence shown here is derived from an EMBL/GenBank/DDBJ whole genome shotgun (WGS) entry which is preliminary data.</text>
</comment>
<protein>
    <submittedName>
        <fullName evidence="7">MFS transporter</fullName>
    </submittedName>
</protein>
<name>A0ABW2RP16_9BACL</name>
<evidence type="ECO:0000256" key="2">
    <source>
        <dbReference type="ARBA" id="ARBA00022448"/>
    </source>
</evidence>
<evidence type="ECO:0000256" key="6">
    <source>
        <dbReference type="SAM" id="Phobius"/>
    </source>
</evidence>
<comment type="subcellular location">
    <subcellularLocation>
        <location evidence="1">Endomembrane system</location>
        <topology evidence="1">Multi-pass membrane protein</topology>
    </subcellularLocation>
</comment>
<keyword evidence="4 6" id="KW-1133">Transmembrane helix</keyword>
<dbReference type="PANTHER" id="PTHR23519:SF1">
    <property type="entry name" value="AUTOPHAGY-RELATED PROTEIN 22"/>
    <property type="match status" value="1"/>
</dbReference>